<dbReference type="Gene3D" id="1.20.120.1770">
    <property type="match status" value="1"/>
</dbReference>
<feature type="transmembrane region" description="Helical" evidence="8">
    <location>
        <begin position="276"/>
        <end position="298"/>
    </location>
</feature>
<dbReference type="PROSITE" id="PS50939">
    <property type="entry name" value="CYTOCHROME_B561"/>
    <property type="match status" value="1"/>
</dbReference>
<accession>A0A409Y2R2</accession>
<feature type="domain" description="Cytochrome b561" evidence="10">
    <location>
        <begin position="208"/>
        <end position="407"/>
    </location>
</feature>
<evidence type="ECO:0000256" key="8">
    <source>
        <dbReference type="SAM" id="Phobius"/>
    </source>
</evidence>
<dbReference type="SMART" id="SM00665">
    <property type="entry name" value="B561"/>
    <property type="match status" value="1"/>
</dbReference>
<dbReference type="CDD" id="cd08760">
    <property type="entry name" value="Cyt_b561_FRRS1_like"/>
    <property type="match status" value="1"/>
</dbReference>
<reference evidence="11 12" key="1">
    <citation type="journal article" date="2018" name="Evol. Lett.">
        <title>Horizontal gene cluster transfer increased hallucinogenic mushroom diversity.</title>
        <authorList>
            <person name="Reynolds H.T."/>
            <person name="Vijayakumar V."/>
            <person name="Gluck-Thaler E."/>
            <person name="Korotkin H.B."/>
            <person name="Matheny P.B."/>
            <person name="Slot J.C."/>
        </authorList>
    </citation>
    <scope>NUCLEOTIDE SEQUENCE [LARGE SCALE GENOMIC DNA]</scope>
    <source>
        <strain evidence="11 12">SRW20</strain>
    </source>
</reference>
<dbReference type="Proteomes" id="UP000284706">
    <property type="component" value="Unassembled WGS sequence"/>
</dbReference>
<keyword evidence="9" id="KW-0732">Signal</keyword>
<dbReference type="GO" id="GO:0016020">
    <property type="term" value="C:membrane"/>
    <property type="evidence" value="ECO:0007669"/>
    <property type="project" value="UniProtKB-SubCell"/>
</dbReference>
<keyword evidence="4" id="KW-0249">Electron transport</keyword>
<feature type="transmembrane region" description="Helical" evidence="8">
    <location>
        <begin position="346"/>
        <end position="365"/>
    </location>
</feature>
<dbReference type="InterPro" id="IPR005018">
    <property type="entry name" value="DOMON_domain"/>
</dbReference>
<feature type="chain" id="PRO_5019524266" description="Cytochrome b561 domain-containing protein" evidence="9">
    <location>
        <begin position="23"/>
        <end position="454"/>
    </location>
</feature>
<feature type="transmembrane region" description="Helical" evidence="8">
    <location>
        <begin position="313"/>
        <end position="334"/>
    </location>
</feature>
<protein>
    <recommendedName>
        <fullName evidence="10">Cytochrome b561 domain-containing protein</fullName>
    </recommendedName>
</protein>
<dbReference type="Pfam" id="PF16010">
    <property type="entry name" value="CDH-cyt"/>
    <property type="match status" value="1"/>
</dbReference>
<dbReference type="SUPFAM" id="SSF49344">
    <property type="entry name" value="CBD9-like"/>
    <property type="match status" value="1"/>
</dbReference>
<evidence type="ECO:0000256" key="5">
    <source>
        <dbReference type="ARBA" id="ARBA00022989"/>
    </source>
</evidence>
<sequence>MRFWSFATLGLSVLSVSATVSAYSHSSPTIFLTSPALNVVANGKGCTLSDSLWQTMCVSAVVNDSVVECDKDSKGLQDVMTSTSNKVGWMAVFLVTHVVLFVRGFGRAMGNSPMIVIWPNSDGSITLSQRYSHGHSTPTVDPNPPRVAQLSQPYTTTSGSTPQLAFTIPFSQNDTKPFVIWAYSSKNPGSSSTDARFNEHDDKGEWQFDLSRPLNSSSTAAGALPSFPPQPLYSYQRLIIAHAIFCILGFLLFLPAGSLIARYLRVFNPVWFKLHWIMQFAIAAPTIVIGVSLGIAAVQEAGALHFGDSHRKYGIGILVLYLAQCALGAFIHFVKNKNRTRRPPQNYLHGLVGLITIGVAMYQVYNGLHSEWQNTTGRGPLSTTIIVIFWLWSIGLFLAYMAGLSLLPRHFRQERASRPRPLRHAFDEDEGYIQMGSQPKLPLNDPQGSYQAIR</sequence>
<proteinExistence type="predicted"/>
<dbReference type="InParanoid" id="A0A409Y2R2"/>
<dbReference type="STRING" id="231916.A0A409Y2R2"/>
<dbReference type="Pfam" id="PF03188">
    <property type="entry name" value="Cytochrom_B561"/>
    <property type="match status" value="1"/>
</dbReference>
<keyword evidence="12" id="KW-1185">Reference proteome</keyword>
<evidence type="ECO:0000313" key="11">
    <source>
        <dbReference type="EMBL" id="PPQ97336.1"/>
    </source>
</evidence>
<dbReference type="InterPro" id="IPR006593">
    <property type="entry name" value="Cyt_b561/ferric_Rdtase_TM"/>
</dbReference>
<evidence type="ECO:0000256" key="4">
    <source>
        <dbReference type="ARBA" id="ARBA00022982"/>
    </source>
</evidence>
<evidence type="ECO:0000256" key="7">
    <source>
        <dbReference type="SAM" id="MobiDB-lite"/>
    </source>
</evidence>
<dbReference type="PANTHER" id="PTHR47797">
    <property type="entry name" value="DEHYDROGENASE, PUTATIVE (AFU_ORTHOLOGUE AFUA_8G05805)-RELATED"/>
    <property type="match status" value="1"/>
</dbReference>
<feature type="signal peptide" evidence="9">
    <location>
        <begin position="1"/>
        <end position="22"/>
    </location>
</feature>
<name>A0A409Y2R2_9AGAR</name>
<dbReference type="CDD" id="cd09630">
    <property type="entry name" value="CDH_like_cytochrome"/>
    <property type="match status" value="1"/>
</dbReference>
<evidence type="ECO:0000313" key="12">
    <source>
        <dbReference type="Proteomes" id="UP000284706"/>
    </source>
</evidence>
<gene>
    <name evidence="11" type="ORF">CVT26_006570</name>
</gene>
<keyword evidence="6 8" id="KW-0472">Membrane</keyword>
<dbReference type="EMBL" id="NHYE01001261">
    <property type="protein sequence ID" value="PPQ97336.1"/>
    <property type="molecule type" value="Genomic_DNA"/>
</dbReference>
<dbReference type="InterPro" id="IPR015920">
    <property type="entry name" value="Cellobiose_DH-like_cyt"/>
</dbReference>
<evidence type="ECO:0000256" key="1">
    <source>
        <dbReference type="ARBA" id="ARBA00004370"/>
    </source>
</evidence>
<organism evidence="11 12">
    <name type="scientific">Gymnopilus dilepis</name>
    <dbReference type="NCBI Taxonomy" id="231916"/>
    <lineage>
        <taxon>Eukaryota</taxon>
        <taxon>Fungi</taxon>
        <taxon>Dikarya</taxon>
        <taxon>Basidiomycota</taxon>
        <taxon>Agaricomycotina</taxon>
        <taxon>Agaricomycetes</taxon>
        <taxon>Agaricomycetidae</taxon>
        <taxon>Agaricales</taxon>
        <taxon>Agaricineae</taxon>
        <taxon>Hymenogastraceae</taxon>
        <taxon>Gymnopilus</taxon>
    </lineage>
</organism>
<evidence type="ECO:0000259" key="10">
    <source>
        <dbReference type="PROSITE" id="PS50939"/>
    </source>
</evidence>
<evidence type="ECO:0000256" key="2">
    <source>
        <dbReference type="ARBA" id="ARBA00022448"/>
    </source>
</evidence>
<keyword evidence="5 8" id="KW-1133">Transmembrane helix</keyword>
<evidence type="ECO:0000256" key="9">
    <source>
        <dbReference type="SAM" id="SignalP"/>
    </source>
</evidence>
<dbReference type="OrthoDB" id="19261at2759"/>
<dbReference type="SMART" id="SM00664">
    <property type="entry name" value="DoH"/>
    <property type="match status" value="1"/>
</dbReference>
<dbReference type="AlphaFoldDB" id="A0A409Y2R2"/>
<evidence type="ECO:0000256" key="6">
    <source>
        <dbReference type="ARBA" id="ARBA00023136"/>
    </source>
</evidence>
<feature type="transmembrane region" description="Helical" evidence="8">
    <location>
        <begin position="385"/>
        <end position="407"/>
    </location>
</feature>
<feature type="region of interest" description="Disordered" evidence="7">
    <location>
        <begin position="435"/>
        <end position="454"/>
    </location>
</feature>
<dbReference type="Gene3D" id="2.60.40.1210">
    <property type="entry name" value="Cellobiose dehydrogenase, cytochrome domain"/>
    <property type="match status" value="1"/>
</dbReference>
<keyword evidence="2" id="KW-0813">Transport</keyword>
<comment type="caution">
    <text evidence="11">The sequence shown here is derived from an EMBL/GenBank/DDBJ whole genome shotgun (WGS) entry which is preliminary data.</text>
</comment>
<comment type="subcellular location">
    <subcellularLocation>
        <location evidence="1">Membrane</location>
    </subcellularLocation>
</comment>
<feature type="transmembrane region" description="Helical" evidence="8">
    <location>
        <begin position="239"/>
        <end position="264"/>
    </location>
</feature>
<keyword evidence="3 8" id="KW-0812">Transmembrane</keyword>
<evidence type="ECO:0000256" key="3">
    <source>
        <dbReference type="ARBA" id="ARBA00022692"/>
    </source>
</evidence>
<dbReference type="PANTHER" id="PTHR47797:SF3">
    <property type="entry name" value="CYTOCHROME B561 DOMAIN-CONTAINING PROTEIN"/>
    <property type="match status" value="1"/>
</dbReference>